<name>A0ABR1HWJ2_9HYPO</name>
<dbReference type="Proteomes" id="UP001498421">
    <property type="component" value="Unassembled WGS sequence"/>
</dbReference>
<proteinExistence type="predicted"/>
<dbReference type="EMBL" id="JAZAVK010000086">
    <property type="protein sequence ID" value="KAK7425058.1"/>
    <property type="molecule type" value="Genomic_DNA"/>
</dbReference>
<reference evidence="1 2" key="1">
    <citation type="journal article" date="2025" name="Microbiol. Resour. Announc.">
        <title>Draft genome sequences for Neonectria magnoliae and Neonectria punicea, canker pathogens of Liriodendron tulipifera and Acer saccharum in West Virginia.</title>
        <authorList>
            <person name="Petronek H.M."/>
            <person name="Kasson M.T."/>
            <person name="Metheny A.M."/>
            <person name="Stauder C.M."/>
            <person name="Lovett B."/>
            <person name="Lynch S.C."/>
            <person name="Garnas J.R."/>
            <person name="Kasson L.R."/>
            <person name="Stajich J.E."/>
        </authorList>
    </citation>
    <scope>NUCLEOTIDE SEQUENCE [LARGE SCALE GENOMIC DNA]</scope>
    <source>
        <strain evidence="1 2">NRRL 64651</strain>
    </source>
</reference>
<sequence>MYFKASIVTHIQLTPEEAAEFKNTPVIYNGEYVFIFKPIGDSIIKVCDEFPSFIRFISHKPFGSSVSKQISVPRSYS</sequence>
<organism evidence="1 2">
    <name type="scientific">Neonectria magnoliae</name>
    <dbReference type="NCBI Taxonomy" id="2732573"/>
    <lineage>
        <taxon>Eukaryota</taxon>
        <taxon>Fungi</taxon>
        <taxon>Dikarya</taxon>
        <taxon>Ascomycota</taxon>
        <taxon>Pezizomycotina</taxon>
        <taxon>Sordariomycetes</taxon>
        <taxon>Hypocreomycetidae</taxon>
        <taxon>Hypocreales</taxon>
        <taxon>Nectriaceae</taxon>
        <taxon>Neonectria</taxon>
    </lineage>
</organism>
<gene>
    <name evidence="1" type="ORF">QQZ08_008334</name>
</gene>
<evidence type="ECO:0000313" key="1">
    <source>
        <dbReference type="EMBL" id="KAK7425058.1"/>
    </source>
</evidence>
<keyword evidence="2" id="KW-1185">Reference proteome</keyword>
<accession>A0ABR1HWJ2</accession>
<evidence type="ECO:0000313" key="2">
    <source>
        <dbReference type="Proteomes" id="UP001498421"/>
    </source>
</evidence>
<comment type="caution">
    <text evidence="1">The sequence shown here is derived from an EMBL/GenBank/DDBJ whole genome shotgun (WGS) entry which is preliminary data.</text>
</comment>
<protein>
    <submittedName>
        <fullName evidence="1">Uncharacterized protein</fullName>
    </submittedName>
</protein>
<dbReference type="Gene3D" id="3.30.9.10">
    <property type="entry name" value="D-Amino Acid Oxidase, subunit A, domain 2"/>
    <property type="match status" value="1"/>
</dbReference>